<feature type="region of interest" description="Disordered" evidence="1">
    <location>
        <begin position="1053"/>
        <end position="1078"/>
    </location>
</feature>
<feature type="region of interest" description="Disordered" evidence="1">
    <location>
        <begin position="1"/>
        <end position="23"/>
    </location>
</feature>
<dbReference type="Pfam" id="PF14284">
    <property type="entry name" value="PcfJ"/>
    <property type="match status" value="1"/>
</dbReference>
<sequence length="1078" mass="120269">MPTFSEKYNQDMPEPQDENQQKARSVLKRMLDVSAPSVKAFSIDGLADGYAIYRPEKIVNSANKVGLPDDVFSTTGTVSLYLRRATDNAVIPVHKTWHGDHAGLDAIIDNLGSHLIKLGHDAESVRAFMSGADVGGLRTLHRVSYRDELTKKYVSNSRVNISHHDIEVLSPNKQGLDGIESYGSTGVEFNKFVHSDDGARGNLELNVADIFSDAMSEACGVNGSVLKKKMDAEWERTYQMALDATSKLRNEAIVNVCPGVESVEALKSAHPEFELNYIGSAPSESAMLYRKQFIDTFNEMLGMKDFHYSVRSRLLNDVLETSSMSQGSYEGYPSQKILDAVDEGKSFIPVLAAEAGTPNMSKKEFRRAMEIFRVNNSPDLSYTRPNLSTKKMAFALAKLPEEWFHTTVSRENGDVRVDALLTPALGFPSEATVAAEEFMRTAARLGSELDRLKGKGDKKEMKSIIRPWDFISKKKDLFKTLEHLESKYKIGATSRDYPEMLAQFASTVTYGSMHRSSYLNDDAVDFDPLDNALCINTRHVTEKVKDQLRDAEYEYLEQEYDKWESNDDIQPLFDGEISVEHKNKVYTLTALDNVADTIDYDFKKELKSGEVTGIVVSQGDSESLVGVNVDYTTDMLSLHEEFEHVPVAAVVKELIESVNKGEHEKIKKENITTVQAQKDNVPSHPEDFFDDDITQGQVFVNIEGFEINSALRKSSKGTSFIGLLEMNEELHKHYANFVQDANISNKDNFTWEPLLNEPVALTSGLEEKFTLSSINTRLGLLEEGTAMSHCVFSYLQRCMAGESAILSLKDENDNRVATLELTFNDERDRCEIGDFYGYGNSKVPGHINDMVMRFVDSVNQGNSPHINEDDISRTADQEFDDDILLEVENSPLKKGSVVSIIPYDGSAVYLAALALEEYTPSDIDVESIMSASELNYTVYSESGIREGLEKIKSLAKEVGMTPLSAARIMTINDLVPDSKELENELVKYKTINRRVNELRLELTGQLSVDQIGSEINDALSEEFGVTLFEPKKMAAGYQDVVAIAQSIRAQQQEARKTPDVEQISLPGLESAPNALRRA</sequence>
<evidence type="ECO:0000313" key="3">
    <source>
        <dbReference type="Proteomes" id="UP000182101"/>
    </source>
</evidence>
<dbReference type="AlphaFoldDB" id="A0AAC9JFT8"/>
<dbReference type="Proteomes" id="UP000182101">
    <property type="component" value="Plasmid pAMCP48-600"/>
</dbReference>
<name>A0AAC9JFT8_9ALTE</name>
<organism evidence="2 3">
    <name type="scientific">Alteromonas mediterranea</name>
    <dbReference type="NCBI Taxonomy" id="314275"/>
    <lineage>
        <taxon>Bacteria</taxon>
        <taxon>Pseudomonadati</taxon>
        <taxon>Pseudomonadota</taxon>
        <taxon>Gammaproteobacteria</taxon>
        <taxon>Alteromonadales</taxon>
        <taxon>Alteromonadaceae</taxon>
        <taxon>Alteromonas/Salinimonas group</taxon>
        <taxon>Alteromonas</taxon>
    </lineage>
</organism>
<evidence type="ECO:0000256" key="1">
    <source>
        <dbReference type="SAM" id="MobiDB-lite"/>
    </source>
</evidence>
<evidence type="ECO:0000313" key="2">
    <source>
        <dbReference type="EMBL" id="APD92307.1"/>
    </source>
</evidence>
<protein>
    <submittedName>
        <fullName evidence="2">Uncharacterized protein</fullName>
    </submittedName>
</protein>
<proteinExistence type="predicted"/>
<dbReference type="RefSeq" id="WP_071960921.1">
    <property type="nucleotide sequence ID" value="NZ_CP018025.1"/>
</dbReference>
<gene>
    <name evidence="2" type="ORF">BM524_20590</name>
</gene>
<geneLocation type="plasmid" evidence="3">
    <name>pamcp48-600</name>
</geneLocation>
<reference evidence="2 3" key="1">
    <citation type="submission" date="2016-11" db="EMBL/GenBank/DDBJ databases">
        <title>Networking in microbes: conjugative elements and plasmids in the genus Alteromonas.</title>
        <authorList>
            <person name="Lopez-Perez M."/>
            <person name="Ramon-Marco N."/>
            <person name="Rodriguez-Valera F."/>
        </authorList>
    </citation>
    <scope>NUCLEOTIDE SEQUENCE [LARGE SCALE GENOMIC DNA]</scope>
    <source>
        <strain evidence="2 3">CP48</strain>
        <plasmid evidence="3">pamcp48-600</plasmid>
    </source>
</reference>
<dbReference type="InterPro" id="IPR025586">
    <property type="entry name" value="PcfJ"/>
</dbReference>
<accession>A0AAC9JFT8</accession>
<keyword evidence="2" id="KW-0614">Plasmid</keyword>
<dbReference type="EMBL" id="CP018025">
    <property type="protein sequence ID" value="APD92307.1"/>
    <property type="molecule type" value="Genomic_DNA"/>
</dbReference>